<evidence type="ECO:0000256" key="1">
    <source>
        <dbReference type="SAM" id="MobiDB-lite"/>
    </source>
</evidence>
<dbReference type="PROSITE" id="PS51257">
    <property type="entry name" value="PROKAR_LIPOPROTEIN"/>
    <property type="match status" value="1"/>
</dbReference>
<dbReference type="InterPro" id="IPR025381">
    <property type="entry name" value="DUF4296"/>
</dbReference>
<name>A0A553DT82_9FLAO</name>
<reference evidence="3 4" key="1">
    <citation type="submission" date="2019-07" db="EMBL/GenBank/DDBJ databases">
        <title>Novel species of Flavobacterium.</title>
        <authorList>
            <person name="Liu Q."/>
            <person name="Xin Y.-H."/>
        </authorList>
    </citation>
    <scope>NUCLEOTIDE SEQUENCE [LARGE SCALE GENOMIC DNA]</scope>
    <source>
        <strain evidence="3 4">LB1R34</strain>
    </source>
</reference>
<gene>
    <name evidence="3" type="ORF">FNW21_14400</name>
</gene>
<sequence>MKQLIVFFILVFSLSGCKEEAIKKPKDLIEKKVMVDILYDLSLLEASKYQNLGKIGNKKVSPSQFIYNKYKTDSIQVLKSNMYYASNIEAYKAMFDEIGTRLNAKNKEIEAVVKAKSKIKQAASKRASDSISRQTKQIR</sequence>
<keyword evidence="4" id="KW-1185">Reference proteome</keyword>
<evidence type="ECO:0000259" key="2">
    <source>
        <dbReference type="Pfam" id="PF14129"/>
    </source>
</evidence>
<dbReference type="Proteomes" id="UP000316371">
    <property type="component" value="Unassembled WGS sequence"/>
</dbReference>
<evidence type="ECO:0000313" key="3">
    <source>
        <dbReference type="EMBL" id="TRX35912.1"/>
    </source>
</evidence>
<dbReference type="RefSeq" id="WP_144257455.1">
    <property type="nucleotide sequence ID" value="NZ_VJZT01000019.1"/>
</dbReference>
<organism evidence="3 4">
    <name type="scientific">Flavobacterium restrictum</name>
    <dbReference type="NCBI Taxonomy" id="2594428"/>
    <lineage>
        <taxon>Bacteria</taxon>
        <taxon>Pseudomonadati</taxon>
        <taxon>Bacteroidota</taxon>
        <taxon>Flavobacteriia</taxon>
        <taxon>Flavobacteriales</taxon>
        <taxon>Flavobacteriaceae</taxon>
        <taxon>Flavobacterium</taxon>
    </lineage>
</organism>
<feature type="domain" description="DUF4296" evidence="2">
    <location>
        <begin position="25"/>
        <end position="107"/>
    </location>
</feature>
<protein>
    <submittedName>
        <fullName evidence="3">DUF4296 domain-containing protein</fullName>
    </submittedName>
</protein>
<dbReference type="OrthoDB" id="1525222at2"/>
<dbReference type="Pfam" id="PF14129">
    <property type="entry name" value="DUF4296"/>
    <property type="match status" value="1"/>
</dbReference>
<dbReference type="EMBL" id="VJZT01000019">
    <property type="protein sequence ID" value="TRX35912.1"/>
    <property type="molecule type" value="Genomic_DNA"/>
</dbReference>
<proteinExistence type="predicted"/>
<dbReference type="AlphaFoldDB" id="A0A553DT82"/>
<evidence type="ECO:0000313" key="4">
    <source>
        <dbReference type="Proteomes" id="UP000316371"/>
    </source>
</evidence>
<comment type="caution">
    <text evidence="3">The sequence shown here is derived from an EMBL/GenBank/DDBJ whole genome shotgun (WGS) entry which is preliminary data.</text>
</comment>
<feature type="compositionally biased region" description="Polar residues" evidence="1">
    <location>
        <begin position="129"/>
        <end position="139"/>
    </location>
</feature>
<feature type="region of interest" description="Disordered" evidence="1">
    <location>
        <begin position="120"/>
        <end position="139"/>
    </location>
</feature>
<accession>A0A553DT82</accession>